<dbReference type="SUPFAM" id="SSF52047">
    <property type="entry name" value="RNI-like"/>
    <property type="match status" value="1"/>
</dbReference>
<evidence type="ECO:0000313" key="1">
    <source>
        <dbReference type="EMBL" id="RDB26959.1"/>
    </source>
</evidence>
<dbReference type="OrthoDB" id="2747524at2759"/>
<protein>
    <recommendedName>
        <fullName evidence="3">F-box domain-containing protein</fullName>
    </recommendedName>
</protein>
<reference evidence="1" key="1">
    <citation type="submission" date="2018-04" db="EMBL/GenBank/DDBJ databases">
        <title>Whole genome sequencing of Hypsizygus marmoreus.</title>
        <authorList>
            <person name="Choi I.-G."/>
            <person name="Min B."/>
            <person name="Kim J.-G."/>
            <person name="Kim S."/>
            <person name="Oh Y.-L."/>
            <person name="Kong W.-S."/>
            <person name="Park H."/>
            <person name="Jeong J."/>
            <person name="Song E.-S."/>
        </authorList>
    </citation>
    <scope>NUCLEOTIDE SEQUENCE [LARGE SCALE GENOMIC DNA]</scope>
    <source>
        <strain evidence="1">51987-8</strain>
    </source>
</reference>
<evidence type="ECO:0000313" key="2">
    <source>
        <dbReference type="Proteomes" id="UP000076154"/>
    </source>
</evidence>
<dbReference type="Proteomes" id="UP000076154">
    <property type="component" value="Unassembled WGS sequence"/>
</dbReference>
<keyword evidence="2" id="KW-1185">Reference proteome</keyword>
<proteinExistence type="predicted"/>
<organism evidence="1 2">
    <name type="scientific">Hypsizygus marmoreus</name>
    <name type="common">White beech mushroom</name>
    <name type="synonym">Agaricus marmoreus</name>
    <dbReference type="NCBI Taxonomy" id="39966"/>
    <lineage>
        <taxon>Eukaryota</taxon>
        <taxon>Fungi</taxon>
        <taxon>Dikarya</taxon>
        <taxon>Basidiomycota</taxon>
        <taxon>Agaricomycotina</taxon>
        <taxon>Agaricomycetes</taxon>
        <taxon>Agaricomycetidae</taxon>
        <taxon>Agaricales</taxon>
        <taxon>Tricholomatineae</taxon>
        <taxon>Lyophyllaceae</taxon>
        <taxon>Hypsizygus</taxon>
    </lineage>
</organism>
<dbReference type="STRING" id="39966.A0A369JXA2"/>
<dbReference type="EMBL" id="LUEZ02000021">
    <property type="protein sequence ID" value="RDB26959.1"/>
    <property type="molecule type" value="Genomic_DNA"/>
</dbReference>
<dbReference type="Gene3D" id="3.80.10.10">
    <property type="entry name" value="Ribonuclease Inhibitor"/>
    <property type="match status" value="1"/>
</dbReference>
<dbReference type="AlphaFoldDB" id="A0A369JXA2"/>
<dbReference type="InParanoid" id="A0A369JXA2"/>
<name>A0A369JXA2_HYPMA</name>
<dbReference type="InterPro" id="IPR032675">
    <property type="entry name" value="LRR_dom_sf"/>
</dbReference>
<comment type="caution">
    <text evidence="1">The sequence shown here is derived from an EMBL/GenBank/DDBJ whole genome shotgun (WGS) entry which is preliminary data.</text>
</comment>
<gene>
    <name evidence="1" type="ORF">Hypma_004998</name>
</gene>
<sequence>MSLTSLHVDVLFVIFDYLVLMFAEDVVKWPFRTKYLIPVSETCRTLRTVAIPFLFREAYNWKRFETKVGQCDESPVESVWPPSVGQFIRKLHVRDFDEGHKPIDMRALELVLPKLPALNHIRFELIAPPPADLISSAAAVSTLDTIEFHKARFDGPSLAPTFSRFSHLQSFAMSIGLSRTGNINLEQELENIKGILSSIAGTLVELEISGDLVEMTTLSTISWPCLRKLVLTDHIPFGKTIPLTSMVGQMPCLRTLGLNFTAVVKWDLMPIIFCFDLDDVSSPPLSSVLPHLQVFSISNALPEDPLFDQLPPNLEVLRVLALRDHLPGYDYRQQQWYSYSTLNDTAAFRVIEIAGRLPLVELALNLEKAPSPSILEAIAASCPNLRVLELEEWRHDIHHIEPQYPLASLIRPLLQLQHLRDLRLTLELGDQDDSGAHVWPFARTRLFSRMNAAAQEFAEGLPQLHYISFSYWNSSKYNGILRNLIWYGYGIYRGKPGEPPFVKFLDFF</sequence>
<evidence type="ECO:0008006" key="3">
    <source>
        <dbReference type="Google" id="ProtNLM"/>
    </source>
</evidence>
<accession>A0A369JXA2</accession>